<keyword evidence="2" id="KW-0378">Hydrolase</keyword>
<dbReference type="PRINTS" id="PR00111">
    <property type="entry name" value="ABHYDROLASE"/>
</dbReference>
<accession>A0A6B3NEF1</accession>
<sequence>MDLPLRNSRIQLSSGQLFWREIGHGPILVFLHGSWSDSSQWLPVIKYLSQDYHCFAPDLLGFGDSLTSNLNYSIKLEVECLFQYLEALHLSQVYLIGHSLGGWIGASYALQYSHQVCGLVLLSPEGVQAPGKERSWWCQRCLVESPRITYGILRSLRPLAQLWGGQKIIEQALQQQQQLLSSPAACQLLFQRRYSEIQGELLLDNLDWLKVPSLILQGCTDTPEAIARSQIYAQEAPQAQLQMIERVGNNLPEALPKVVARHIDEFVSTQIERDGGIGGWMG</sequence>
<reference evidence="2" key="1">
    <citation type="submission" date="2019-11" db="EMBL/GenBank/DDBJ databases">
        <title>Genomic insights into an expanded diversity of filamentous marine cyanobacteria reveals the extraordinary biosynthetic potential of Moorea and Okeania.</title>
        <authorList>
            <person name="Ferreira Leao T."/>
            <person name="Wang M."/>
            <person name="Moss N."/>
            <person name="Da Silva R."/>
            <person name="Sanders J."/>
            <person name="Nurk S."/>
            <person name="Gurevich A."/>
            <person name="Humphrey G."/>
            <person name="Reher R."/>
            <person name="Zhu Q."/>
            <person name="Belda-Ferre P."/>
            <person name="Glukhov E."/>
            <person name="Rex R."/>
            <person name="Dorrestein P.C."/>
            <person name="Knight R."/>
            <person name="Pevzner P."/>
            <person name="Gerwick W.H."/>
            <person name="Gerwick L."/>
        </authorList>
    </citation>
    <scope>NUCLEOTIDE SEQUENCE</scope>
    <source>
        <strain evidence="2">SIO1C4</strain>
    </source>
</reference>
<name>A0A6B3NEF1_9CYAN</name>
<dbReference type="AlphaFoldDB" id="A0A6B3NEF1"/>
<proteinExistence type="predicted"/>
<protein>
    <submittedName>
        <fullName evidence="2">Alpha/beta hydrolase</fullName>
    </submittedName>
</protein>
<dbReference type="InterPro" id="IPR000073">
    <property type="entry name" value="AB_hydrolase_1"/>
</dbReference>
<dbReference type="InterPro" id="IPR029058">
    <property type="entry name" value="AB_hydrolase_fold"/>
</dbReference>
<organism evidence="2">
    <name type="scientific">Symploca sp. SIO1C4</name>
    <dbReference type="NCBI Taxonomy" id="2607765"/>
    <lineage>
        <taxon>Bacteria</taxon>
        <taxon>Bacillati</taxon>
        <taxon>Cyanobacteriota</taxon>
        <taxon>Cyanophyceae</taxon>
        <taxon>Coleofasciculales</taxon>
        <taxon>Coleofasciculaceae</taxon>
        <taxon>Symploca</taxon>
    </lineage>
</organism>
<comment type="caution">
    <text evidence="2">The sequence shown here is derived from an EMBL/GenBank/DDBJ whole genome shotgun (WGS) entry which is preliminary data.</text>
</comment>
<dbReference type="EMBL" id="JAAHFQ010000465">
    <property type="protein sequence ID" value="NER29983.1"/>
    <property type="molecule type" value="Genomic_DNA"/>
</dbReference>
<dbReference type="InterPro" id="IPR050266">
    <property type="entry name" value="AB_hydrolase_sf"/>
</dbReference>
<dbReference type="GO" id="GO:0016787">
    <property type="term" value="F:hydrolase activity"/>
    <property type="evidence" value="ECO:0007669"/>
    <property type="project" value="UniProtKB-KW"/>
</dbReference>
<dbReference type="Pfam" id="PF00561">
    <property type="entry name" value="Abhydrolase_1"/>
    <property type="match status" value="1"/>
</dbReference>
<dbReference type="PANTHER" id="PTHR43798">
    <property type="entry name" value="MONOACYLGLYCEROL LIPASE"/>
    <property type="match status" value="1"/>
</dbReference>
<gene>
    <name evidence="2" type="ORF">F6J89_20775</name>
</gene>
<dbReference type="SUPFAM" id="SSF53474">
    <property type="entry name" value="alpha/beta-Hydrolases"/>
    <property type="match status" value="1"/>
</dbReference>
<evidence type="ECO:0000313" key="2">
    <source>
        <dbReference type="EMBL" id="NER29983.1"/>
    </source>
</evidence>
<dbReference type="Gene3D" id="3.40.50.1820">
    <property type="entry name" value="alpha/beta hydrolase"/>
    <property type="match status" value="1"/>
</dbReference>
<feature type="domain" description="AB hydrolase-1" evidence="1">
    <location>
        <begin position="26"/>
        <end position="246"/>
    </location>
</feature>
<evidence type="ECO:0000259" key="1">
    <source>
        <dbReference type="Pfam" id="PF00561"/>
    </source>
</evidence>